<dbReference type="Gene3D" id="1.20.120.450">
    <property type="entry name" value="dinb family like domain"/>
    <property type="match status" value="1"/>
</dbReference>
<dbReference type="InterPro" id="IPR024775">
    <property type="entry name" value="DinB-like"/>
</dbReference>
<dbReference type="Pfam" id="PF12867">
    <property type="entry name" value="DinB_2"/>
    <property type="match status" value="1"/>
</dbReference>
<dbReference type="InterPro" id="IPR034660">
    <property type="entry name" value="DinB/YfiT-like"/>
</dbReference>
<proteinExistence type="predicted"/>
<evidence type="ECO:0000259" key="1">
    <source>
        <dbReference type="Pfam" id="PF12867"/>
    </source>
</evidence>
<comment type="caution">
    <text evidence="2">The sequence shown here is derived from an EMBL/GenBank/DDBJ whole genome shotgun (WGS) entry which is preliminary data.</text>
</comment>
<keyword evidence="3" id="KW-1185">Reference proteome</keyword>
<evidence type="ECO:0000313" key="2">
    <source>
        <dbReference type="EMBL" id="MDX6189191.1"/>
    </source>
</evidence>
<organism evidence="2 3">
    <name type="scientific">Flavobacterium cupriresistens</name>
    <dbReference type="NCBI Taxonomy" id="2893885"/>
    <lineage>
        <taxon>Bacteria</taxon>
        <taxon>Pseudomonadati</taxon>
        <taxon>Bacteroidota</taxon>
        <taxon>Flavobacteriia</taxon>
        <taxon>Flavobacteriales</taxon>
        <taxon>Flavobacteriaceae</taxon>
        <taxon>Flavobacterium</taxon>
    </lineage>
</organism>
<protein>
    <submittedName>
        <fullName evidence="2">DinB family protein</fullName>
    </submittedName>
</protein>
<reference evidence="2 3" key="1">
    <citation type="submission" date="2023-11" db="EMBL/GenBank/DDBJ databases">
        <title>Unpublished Manusciprt.</title>
        <authorList>
            <person name="Saticioglu I.B."/>
            <person name="Ay H."/>
            <person name="Ajmi N."/>
            <person name="Altun S."/>
            <person name="Duman M."/>
        </authorList>
    </citation>
    <scope>NUCLEOTIDE SEQUENCE [LARGE SCALE GENOMIC DNA]</scope>
    <source>
        <strain evidence="2 3">Fl-318</strain>
    </source>
</reference>
<dbReference type="RefSeq" id="WP_230001928.1">
    <property type="nucleotide sequence ID" value="NZ_CP087134.1"/>
</dbReference>
<feature type="domain" description="DinB-like" evidence="1">
    <location>
        <begin position="31"/>
        <end position="144"/>
    </location>
</feature>
<sequence>MQYTILKFEQLLGESAVSFPTIDISILEAKRTGKWSKKEILGHLIDSAIHNLVRFTEINYLEQPYYHRPYQQHNLVVINQYQEMDFPELIQLWLSLNKQIIRLFKSVNEKALEYKIILADQSVIDLRFLMTDYVEHLEHHIKQIKD</sequence>
<dbReference type="SUPFAM" id="SSF109854">
    <property type="entry name" value="DinB/YfiT-like putative metalloenzymes"/>
    <property type="match status" value="1"/>
</dbReference>
<dbReference type="Proteomes" id="UP001273350">
    <property type="component" value="Unassembled WGS sequence"/>
</dbReference>
<evidence type="ECO:0000313" key="3">
    <source>
        <dbReference type="Proteomes" id="UP001273350"/>
    </source>
</evidence>
<gene>
    <name evidence="2" type="ORF">SGQ83_07525</name>
</gene>
<name>A0ABU4RAC4_9FLAO</name>
<dbReference type="EMBL" id="JAWXVI010000004">
    <property type="protein sequence ID" value="MDX6189191.1"/>
    <property type="molecule type" value="Genomic_DNA"/>
</dbReference>
<accession>A0ABU4RAC4</accession>